<evidence type="ECO:0000313" key="2">
    <source>
        <dbReference type="Proteomes" id="UP001175211"/>
    </source>
</evidence>
<dbReference type="EMBL" id="JAUEPS010000008">
    <property type="protein sequence ID" value="KAK0462968.1"/>
    <property type="molecule type" value="Genomic_DNA"/>
</dbReference>
<accession>A0AA39NCH3</accession>
<protein>
    <submittedName>
        <fullName evidence="1">Uncharacterized protein</fullName>
    </submittedName>
</protein>
<reference evidence="1" key="1">
    <citation type="submission" date="2023-06" db="EMBL/GenBank/DDBJ databases">
        <authorList>
            <consortium name="Lawrence Berkeley National Laboratory"/>
            <person name="Ahrendt S."/>
            <person name="Sahu N."/>
            <person name="Indic B."/>
            <person name="Wong-Bajracharya J."/>
            <person name="Merenyi Z."/>
            <person name="Ke H.-M."/>
            <person name="Monk M."/>
            <person name="Kocsube S."/>
            <person name="Drula E."/>
            <person name="Lipzen A."/>
            <person name="Balint B."/>
            <person name="Henrissat B."/>
            <person name="Andreopoulos B."/>
            <person name="Martin F.M."/>
            <person name="Harder C.B."/>
            <person name="Rigling D."/>
            <person name="Ford K.L."/>
            <person name="Foster G.D."/>
            <person name="Pangilinan J."/>
            <person name="Papanicolaou A."/>
            <person name="Barry K."/>
            <person name="LaButti K."/>
            <person name="Viragh M."/>
            <person name="Koriabine M."/>
            <person name="Yan M."/>
            <person name="Riley R."/>
            <person name="Champramary S."/>
            <person name="Plett K.L."/>
            <person name="Tsai I.J."/>
            <person name="Slot J."/>
            <person name="Sipos G."/>
            <person name="Plett J."/>
            <person name="Nagy L.G."/>
            <person name="Grigoriev I.V."/>
        </authorList>
    </citation>
    <scope>NUCLEOTIDE SEQUENCE</scope>
    <source>
        <strain evidence="1">CCBAS 213</strain>
    </source>
</reference>
<evidence type="ECO:0000313" key="1">
    <source>
        <dbReference type="EMBL" id="KAK0462968.1"/>
    </source>
</evidence>
<sequence>MTPRMQTLMIVTVLTILILNVSRLTWNRVRIVFILGHTAPASKVTGAGQCEQETVTPGNRTKIADLAISINYFTIRTFLFCMARYRILDMFTSQWFPESRTLWGDGCIGFIQRLMVQRVGSTRTCILERKQPPAALLITPRDDPESEGVENMRISSKAQLKDSRVSIVKTAQEAQILVLVISGSLTVKDDFPLPARINDAFPVGWEND</sequence>
<gene>
    <name evidence="1" type="ORF">EV420DRAFT_1476738</name>
</gene>
<keyword evidence="2" id="KW-1185">Reference proteome</keyword>
<dbReference type="RefSeq" id="XP_060334434.1">
    <property type="nucleotide sequence ID" value="XM_060469353.1"/>
</dbReference>
<dbReference type="AlphaFoldDB" id="A0AA39NCH3"/>
<comment type="caution">
    <text evidence="1">The sequence shown here is derived from an EMBL/GenBank/DDBJ whole genome shotgun (WGS) entry which is preliminary data.</text>
</comment>
<dbReference type="Proteomes" id="UP001175211">
    <property type="component" value="Unassembled WGS sequence"/>
</dbReference>
<dbReference type="GeneID" id="85352901"/>
<name>A0AA39NCH3_ARMTA</name>
<proteinExistence type="predicted"/>
<organism evidence="1 2">
    <name type="scientific">Armillaria tabescens</name>
    <name type="common">Ringless honey mushroom</name>
    <name type="synonym">Agaricus tabescens</name>
    <dbReference type="NCBI Taxonomy" id="1929756"/>
    <lineage>
        <taxon>Eukaryota</taxon>
        <taxon>Fungi</taxon>
        <taxon>Dikarya</taxon>
        <taxon>Basidiomycota</taxon>
        <taxon>Agaricomycotina</taxon>
        <taxon>Agaricomycetes</taxon>
        <taxon>Agaricomycetidae</taxon>
        <taxon>Agaricales</taxon>
        <taxon>Marasmiineae</taxon>
        <taxon>Physalacriaceae</taxon>
        <taxon>Desarmillaria</taxon>
    </lineage>
</organism>